<dbReference type="InParanoid" id="A0A316VLF3"/>
<keyword evidence="3" id="KW-1185">Reference proteome</keyword>
<name>A0A316VLF3_9BASI</name>
<feature type="region of interest" description="Disordered" evidence="1">
    <location>
        <begin position="31"/>
        <end position="89"/>
    </location>
</feature>
<feature type="compositionally biased region" description="Low complexity" evidence="1">
    <location>
        <begin position="31"/>
        <end position="54"/>
    </location>
</feature>
<evidence type="ECO:0000313" key="3">
    <source>
        <dbReference type="Proteomes" id="UP000245771"/>
    </source>
</evidence>
<feature type="compositionally biased region" description="Basic and acidic residues" evidence="1">
    <location>
        <begin position="76"/>
        <end position="89"/>
    </location>
</feature>
<protein>
    <submittedName>
        <fullName evidence="2">Uncharacterized protein</fullName>
    </submittedName>
</protein>
<feature type="region of interest" description="Disordered" evidence="1">
    <location>
        <begin position="147"/>
        <end position="194"/>
    </location>
</feature>
<proteinExistence type="predicted"/>
<feature type="region of interest" description="Disordered" evidence="1">
    <location>
        <begin position="212"/>
        <end position="263"/>
    </location>
</feature>
<reference evidence="2 3" key="1">
    <citation type="journal article" date="2018" name="Mol. Biol. Evol.">
        <title>Broad Genomic Sampling Reveals a Smut Pathogenic Ancestry of the Fungal Clade Ustilaginomycotina.</title>
        <authorList>
            <person name="Kijpornyongpan T."/>
            <person name="Mondo S.J."/>
            <person name="Barry K."/>
            <person name="Sandor L."/>
            <person name="Lee J."/>
            <person name="Lipzen A."/>
            <person name="Pangilinan J."/>
            <person name="LaButti K."/>
            <person name="Hainaut M."/>
            <person name="Henrissat B."/>
            <person name="Grigoriev I.V."/>
            <person name="Spatafora J.W."/>
            <person name="Aime M.C."/>
        </authorList>
    </citation>
    <scope>NUCLEOTIDE SEQUENCE [LARGE SCALE GENOMIC DNA]</scope>
    <source>
        <strain evidence="2 3">MCA 3882</strain>
    </source>
</reference>
<dbReference type="GeneID" id="37022077"/>
<dbReference type="AlphaFoldDB" id="A0A316VLF3"/>
<evidence type="ECO:0000256" key="1">
    <source>
        <dbReference type="SAM" id="MobiDB-lite"/>
    </source>
</evidence>
<dbReference type="RefSeq" id="XP_025358396.1">
    <property type="nucleotide sequence ID" value="XM_025500296.1"/>
</dbReference>
<feature type="compositionally biased region" description="Low complexity" evidence="1">
    <location>
        <begin position="156"/>
        <end position="168"/>
    </location>
</feature>
<accession>A0A316VLF3</accession>
<dbReference type="Proteomes" id="UP000245771">
    <property type="component" value="Unassembled WGS sequence"/>
</dbReference>
<evidence type="ECO:0000313" key="2">
    <source>
        <dbReference type="EMBL" id="PWN38094.1"/>
    </source>
</evidence>
<sequence>MMIHVFNDENIQKPEKGKEALSINKVEAPSSIISSSSLSTSESSSRSYATSNTSELAQPRANAWKTVSPPKNGSVWDKKVTTPKASDEVQSIRRPRSIVDIIIAVEKAKADQTSQWRQTEHNANYSNGISSIVDAYDGPYLNSQRISKQNCVVRPSSSTYSSSQRSSSNPDTVTASQVLPPLPPPPRPNATKQEHHRYFYALRKATRLRKQMMNASNSPPQEIKRHGFQMSGSESSTSSSGGGGGSGSQHSRFRRYSESSNTDTKLPFMQHISNTNKQLSTVINPHSSQSTLFPVPPQTHNPIAMYQDDLHSPSYIAMKAWQNTSLASRPKRAYDPQFMLDILDSDDKETQELFLDLDATIRLQHAELGF</sequence>
<gene>
    <name evidence="2" type="ORF">FA14DRAFT_170829</name>
</gene>
<organism evidence="2 3">
    <name type="scientific">Meira miltonrushii</name>
    <dbReference type="NCBI Taxonomy" id="1280837"/>
    <lineage>
        <taxon>Eukaryota</taxon>
        <taxon>Fungi</taxon>
        <taxon>Dikarya</taxon>
        <taxon>Basidiomycota</taxon>
        <taxon>Ustilaginomycotina</taxon>
        <taxon>Exobasidiomycetes</taxon>
        <taxon>Exobasidiales</taxon>
        <taxon>Brachybasidiaceae</taxon>
        <taxon>Meira</taxon>
    </lineage>
</organism>
<dbReference type="EMBL" id="KZ819602">
    <property type="protein sequence ID" value="PWN38094.1"/>
    <property type="molecule type" value="Genomic_DNA"/>
</dbReference>